<dbReference type="OrthoDB" id="9799867at2"/>
<reference evidence="1 2" key="1">
    <citation type="submission" date="2018-06" db="EMBL/GenBank/DDBJ databases">
        <authorList>
            <consortium name="Pathogen Informatics"/>
            <person name="Doyle S."/>
        </authorList>
    </citation>
    <scope>NUCLEOTIDE SEQUENCE [LARGE SCALE GENOMIC DNA]</scope>
    <source>
        <strain evidence="2">ATCC 11859 / DSM 33 / NCIB 8841 / NCTC 4822</strain>
    </source>
</reference>
<dbReference type="InterPro" id="IPR005186">
    <property type="entry name" value="FlaG"/>
</dbReference>
<organism evidence="1 2">
    <name type="scientific">Sporosarcina pasteurii</name>
    <name type="common">Bacillus pasteurii</name>
    <dbReference type="NCBI Taxonomy" id="1474"/>
    <lineage>
        <taxon>Bacteria</taxon>
        <taxon>Bacillati</taxon>
        <taxon>Bacillota</taxon>
        <taxon>Bacilli</taxon>
        <taxon>Bacillales</taxon>
        <taxon>Caryophanaceae</taxon>
        <taxon>Sporosarcina</taxon>
    </lineage>
</organism>
<proteinExistence type="predicted"/>
<dbReference type="Proteomes" id="UP000254519">
    <property type="component" value="Unassembled WGS sequence"/>
</dbReference>
<accession>A0A380BE25</accession>
<name>A0A380BE25_SPOPA</name>
<keyword evidence="1" id="KW-0969">Cilium</keyword>
<sequence length="112" mass="12794">MLVNRIEGTQSAIQIENLMKEQSEKIDINDSKTNNVGLSITNAKTMTESINQFLTSTDSHLKFELHEELNEYYVKIVNTKTDEVIREIPSKKLMDVHAALKEFVGLLVDQKI</sequence>
<dbReference type="Pfam" id="PF03646">
    <property type="entry name" value="FlaG"/>
    <property type="match status" value="1"/>
</dbReference>
<dbReference type="InterPro" id="IPR035924">
    <property type="entry name" value="FlaG-like_sf"/>
</dbReference>
<dbReference type="NCBIfam" id="NF005834">
    <property type="entry name" value="PRK07738.1"/>
    <property type="match status" value="1"/>
</dbReference>
<dbReference type="PANTHER" id="PTHR37166">
    <property type="entry name" value="PROTEIN FLAG"/>
    <property type="match status" value="1"/>
</dbReference>
<keyword evidence="2" id="KW-1185">Reference proteome</keyword>
<dbReference type="EMBL" id="UGYZ01000002">
    <property type="protein sequence ID" value="SUI99829.1"/>
    <property type="molecule type" value="Genomic_DNA"/>
</dbReference>
<keyword evidence="1" id="KW-0966">Cell projection</keyword>
<keyword evidence="1" id="KW-0282">Flagellum</keyword>
<dbReference type="Gene3D" id="3.30.160.170">
    <property type="entry name" value="FlaG-like"/>
    <property type="match status" value="1"/>
</dbReference>
<protein>
    <submittedName>
        <fullName evidence="1">Flagellar protein FlaG</fullName>
    </submittedName>
</protein>
<evidence type="ECO:0000313" key="1">
    <source>
        <dbReference type="EMBL" id="SUI99829.1"/>
    </source>
</evidence>
<dbReference type="AlphaFoldDB" id="A0A380BE25"/>
<dbReference type="PANTHER" id="PTHR37166:SF1">
    <property type="entry name" value="PROTEIN FLAG"/>
    <property type="match status" value="1"/>
</dbReference>
<dbReference type="SUPFAM" id="SSF160214">
    <property type="entry name" value="FlaG-like"/>
    <property type="match status" value="1"/>
</dbReference>
<evidence type="ECO:0000313" key="2">
    <source>
        <dbReference type="Proteomes" id="UP000254519"/>
    </source>
</evidence>
<dbReference type="RefSeq" id="WP_115360236.1">
    <property type="nucleotide sequence ID" value="NZ_CP038012.1"/>
</dbReference>
<gene>
    <name evidence="1" type="primary">yvyC</name>
    <name evidence="1" type="ORF">NCTC4822_00785</name>
</gene>